<protein>
    <submittedName>
        <fullName evidence="4">C2H2-type domain-containing protein</fullName>
    </submittedName>
</protein>
<keyword evidence="1" id="KW-0479">Metal-binding</keyword>
<dbReference type="Proteomes" id="UP000035642">
    <property type="component" value="Unassembled WGS sequence"/>
</dbReference>
<evidence type="ECO:0000259" key="2">
    <source>
        <dbReference type="PROSITE" id="PS50157"/>
    </source>
</evidence>
<dbReference type="Gene3D" id="3.30.160.60">
    <property type="entry name" value="Classic Zinc Finger"/>
    <property type="match status" value="1"/>
</dbReference>
<organism evidence="3 4">
    <name type="scientific">Angiostrongylus cantonensis</name>
    <name type="common">Rat lungworm</name>
    <dbReference type="NCBI Taxonomy" id="6313"/>
    <lineage>
        <taxon>Eukaryota</taxon>
        <taxon>Metazoa</taxon>
        <taxon>Ecdysozoa</taxon>
        <taxon>Nematoda</taxon>
        <taxon>Chromadorea</taxon>
        <taxon>Rhabditida</taxon>
        <taxon>Rhabditina</taxon>
        <taxon>Rhabditomorpha</taxon>
        <taxon>Strongyloidea</taxon>
        <taxon>Metastrongylidae</taxon>
        <taxon>Angiostrongylus</taxon>
    </lineage>
</organism>
<proteinExistence type="predicted"/>
<sequence length="151" mass="16981">MDKLVLTRTPTPPTPILANCSEKQFFVGVIDGVGWVASSRLGQADDVVPYHSCFHEQVFYRELGCKCTCIVASREKKYKCRKCSNTFITSVALKLHTSTAHNTDAGGICEKVFGVPRKGFFFICRNCCAVFENQQQFKSHRVSNYLENSLQ</sequence>
<dbReference type="PROSITE" id="PS50157">
    <property type="entry name" value="ZINC_FINGER_C2H2_2"/>
    <property type="match status" value="1"/>
</dbReference>
<dbReference type="PROSITE" id="PS00028">
    <property type="entry name" value="ZINC_FINGER_C2H2_1"/>
    <property type="match status" value="1"/>
</dbReference>
<keyword evidence="1" id="KW-0862">Zinc</keyword>
<dbReference type="SUPFAM" id="SSF57667">
    <property type="entry name" value="beta-beta-alpha zinc fingers"/>
    <property type="match status" value="1"/>
</dbReference>
<keyword evidence="3" id="KW-1185">Reference proteome</keyword>
<name>A0A0K0DMD8_ANGCA</name>
<evidence type="ECO:0000256" key="1">
    <source>
        <dbReference type="PROSITE-ProRule" id="PRU00042"/>
    </source>
</evidence>
<evidence type="ECO:0000313" key="3">
    <source>
        <dbReference type="Proteomes" id="UP000035642"/>
    </source>
</evidence>
<dbReference type="InterPro" id="IPR013087">
    <property type="entry name" value="Znf_C2H2_type"/>
</dbReference>
<reference evidence="3" key="1">
    <citation type="submission" date="2012-09" db="EMBL/GenBank/DDBJ databases">
        <authorList>
            <person name="Martin A.A."/>
        </authorList>
    </citation>
    <scope>NUCLEOTIDE SEQUENCE</scope>
</reference>
<dbReference type="AlphaFoldDB" id="A0A0K0DMD8"/>
<accession>A0A0K0DMD8</accession>
<dbReference type="InterPro" id="IPR036236">
    <property type="entry name" value="Znf_C2H2_sf"/>
</dbReference>
<evidence type="ECO:0000313" key="4">
    <source>
        <dbReference type="WBParaSite" id="ACAC_0001284401-mRNA-1"/>
    </source>
</evidence>
<dbReference type="STRING" id="6313.A0A0K0DMD8"/>
<reference evidence="4" key="2">
    <citation type="submission" date="2017-02" db="UniProtKB">
        <authorList>
            <consortium name="WormBaseParasite"/>
        </authorList>
    </citation>
    <scope>IDENTIFICATION</scope>
</reference>
<feature type="domain" description="C2H2-type" evidence="2">
    <location>
        <begin position="78"/>
        <end position="106"/>
    </location>
</feature>
<keyword evidence="1" id="KW-0863">Zinc-finger</keyword>
<dbReference type="GO" id="GO:0008270">
    <property type="term" value="F:zinc ion binding"/>
    <property type="evidence" value="ECO:0007669"/>
    <property type="project" value="UniProtKB-KW"/>
</dbReference>
<dbReference type="WBParaSite" id="ACAC_0001284401-mRNA-1">
    <property type="protein sequence ID" value="ACAC_0001284401-mRNA-1"/>
    <property type="gene ID" value="ACAC_0001284401"/>
</dbReference>